<dbReference type="CDD" id="cd16380">
    <property type="entry name" value="YitT_C"/>
    <property type="match status" value="1"/>
</dbReference>
<dbReference type="EMBL" id="JACRSW010000033">
    <property type="protein sequence ID" value="MBC8558063.1"/>
    <property type="molecule type" value="Genomic_DNA"/>
</dbReference>
<dbReference type="Pfam" id="PF02588">
    <property type="entry name" value="YitT_membrane"/>
    <property type="match status" value="1"/>
</dbReference>
<evidence type="ECO:0000256" key="5">
    <source>
        <dbReference type="ARBA" id="ARBA00023136"/>
    </source>
</evidence>
<feature type="transmembrane region" description="Helical" evidence="6">
    <location>
        <begin position="173"/>
        <end position="193"/>
    </location>
</feature>
<dbReference type="PIRSF" id="PIRSF006483">
    <property type="entry name" value="Membrane_protein_YitT"/>
    <property type="match status" value="1"/>
</dbReference>
<dbReference type="PANTHER" id="PTHR33545:SF5">
    <property type="entry name" value="UPF0750 MEMBRANE PROTEIN YITT"/>
    <property type="match status" value="1"/>
</dbReference>
<name>A0ABR7MW83_9FIRM</name>
<proteinExistence type="predicted"/>
<evidence type="ECO:0000313" key="8">
    <source>
        <dbReference type="EMBL" id="MBC8558063.1"/>
    </source>
</evidence>
<dbReference type="InterPro" id="IPR003740">
    <property type="entry name" value="YitT"/>
</dbReference>
<keyword evidence="9" id="KW-1185">Reference proteome</keyword>
<gene>
    <name evidence="8" type="ORF">H8700_10145</name>
</gene>
<feature type="transmembrane region" description="Helical" evidence="6">
    <location>
        <begin position="52"/>
        <end position="70"/>
    </location>
</feature>
<evidence type="ECO:0000313" key="9">
    <source>
        <dbReference type="Proteomes" id="UP000637513"/>
    </source>
</evidence>
<dbReference type="Pfam" id="PF10035">
    <property type="entry name" value="DUF2179"/>
    <property type="match status" value="1"/>
</dbReference>
<protein>
    <submittedName>
        <fullName evidence="8">YitT family protein</fullName>
    </submittedName>
</protein>
<keyword evidence="4 6" id="KW-1133">Transmembrane helix</keyword>
<comment type="caution">
    <text evidence="8">The sequence shown here is derived from an EMBL/GenBank/DDBJ whole genome shotgun (WGS) entry which is preliminary data.</text>
</comment>
<dbReference type="InterPro" id="IPR019264">
    <property type="entry name" value="DUF2179"/>
</dbReference>
<dbReference type="Proteomes" id="UP000637513">
    <property type="component" value="Unassembled WGS sequence"/>
</dbReference>
<organism evidence="8 9">
    <name type="scientific">Jutongia hominis</name>
    <dbReference type="NCBI Taxonomy" id="2763664"/>
    <lineage>
        <taxon>Bacteria</taxon>
        <taxon>Bacillati</taxon>
        <taxon>Bacillota</taxon>
        <taxon>Clostridia</taxon>
        <taxon>Lachnospirales</taxon>
        <taxon>Lachnospiraceae</taxon>
        <taxon>Jutongia</taxon>
    </lineage>
</organism>
<feature type="domain" description="DUF2179" evidence="7">
    <location>
        <begin position="219"/>
        <end position="273"/>
    </location>
</feature>
<dbReference type="Gene3D" id="3.30.70.120">
    <property type="match status" value="1"/>
</dbReference>
<evidence type="ECO:0000256" key="6">
    <source>
        <dbReference type="SAM" id="Phobius"/>
    </source>
</evidence>
<sequence length="281" mass="31292">MIRWFKILIGTLCMAMAVNFVYEPMHMVTGGVSGTAIIIKGLSMNWSDFEIPVWMTNILLNIPIFLWGYFVRGKRYLRVTFVANLFFTLFLFCIPVIPIRQKDYFLAALYGGILNGTGLGLVFSTGYSTGGTDLLSSILHKYMPQVPIARILFCLDAAVIAAGIFTFGSHSAAYAVFAVFLSSKVMDLILTGVRAGKQIWIISEEYQKIGSQILEELHRGVTSLDGRGVYSNRKKNVLVCLASAREIARILQIVEKNDDNAFVFIQDVKEIMGEGFVKIGK</sequence>
<evidence type="ECO:0000256" key="1">
    <source>
        <dbReference type="ARBA" id="ARBA00004651"/>
    </source>
</evidence>
<keyword evidence="5 6" id="KW-0472">Membrane</keyword>
<dbReference type="PANTHER" id="PTHR33545">
    <property type="entry name" value="UPF0750 MEMBRANE PROTEIN YITT-RELATED"/>
    <property type="match status" value="1"/>
</dbReference>
<dbReference type="InterPro" id="IPR015867">
    <property type="entry name" value="N-reg_PII/ATP_PRibTrfase_C"/>
</dbReference>
<feature type="transmembrane region" description="Helical" evidence="6">
    <location>
        <begin position="148"/>
        <end position="167"/>
    </location>
</feature>
<feature type="transmembrane region" description="Helical" evidence="6">
    <location>
        <begin position="77"/>
        <end position="98"/>
    </location>
</feature>
<keyword evidence="2" id="KW-1003">Cell membrane</keyword>
<keyword evidence="3 6" id="KW-0812">Transmembrane</keyword>
<dbReference type="InterPro" id="IPR051461">
    <property type="entry name" value="UPF0750_membrane"/>
</dbReference>
<evidence type="ECO:0000256" key="4">
    <source>
        <dbReference type="ARBA" id="ARBA00022989"/>
    </source>
</evidence>
<comment type="subcellular location">
    <subcellularLocation>
        <location evidence="1">Cell membrane</location>
        <topology evidence="1">Multi-pass membrane protein</topology>
    </subcellularLocation>
</comment>
<evidence type="ECO:0000256" key="3">
    <source>
        <dbReference type="ARBA" id="ARBA00022692"/>
    </source>
</evidence>
<accession>A0ABR7MW83</accession>
<dbReference type="RefSeq" id="WP_249305540.1">
    <property type="nucleotide sequence ID" value="NZ_JACRSW010000033.1"/>
</dbReference>
<reference evidence="8 9" key="1">
    <citation type="submission" date="2020-08" db="EMBL/GenBank/DDBJ databases">
        <title>Genome public.</title>
        <authorList>
            <person name="Liu C."/>
            <person name="Sun Q."/>
        </authorList>
    </citation>
    <scope>NUCLEOTIDE SEQUENCE [LARGE SCALE GENOMIC DNA]</scope>
    <source>
        <strain evidence="8 9">BX3</strain>
    </source>
</reference>
<feature type="transmembrane region" description="Helical" evidence="6">
    <location>
        <begin position="104"/>
        <end position="127"/>
    </location>
</feature>
<evidence type="ECO:0000256" key="2">
    <source>
        <dbReference type="ARBA" id="ARBA00022475"/>
    </source>
</evidence>
<evidence type="ECO:0000259" key="7">
    <source>
        <dbReference type="Pfam" id="PF10035"/>
    </source>
</evidence>